<name>A0A2T0THC3_9PSEU</name>
<protein>
    <submittedName>
        <fullName evidence="1">Triacylglycerol esterase/lipase EstA (Alpha/beta hydrolase family)</fullName>
    </submittedName>
</protein>
<accession>A0A2T0THC3</accession>
<dbReference type="PANTHER" id="PTHR37574">
    <property type="entry name" value="LIPASE B"/>
    <property type="match status" value="1"/>
</dbReference>
<dbReference type="GO" id="GO:0016787">
    <property type="term" value="F:hydrolase activity"/>
    <property type="evidence" value="ECO:0007669"/>
    <property type="project" value="UniProtKB-KW"/>
</dbReference>
<proteinExistence type="predicted"/>
<keyword evidence="2" id="KW-1185">Reference proteome</keyword>
<dbReference type="InterPro" id="IPR029058">
    <property type="entry name" value="AB_hydrolase_fold"/>
</dbReference>
<evidence type="ECO:0000313" key="2">
    <source>
        <dbReference type="Proteomes" id="UP000239494"/>
    </source>
</evidence>
<dbReference type="Gene3D" id="3.40.50.1820">
    <property type="entry name" value="alpha/beta hydrolase"/>
    <property type="match status" value="1"/>
</dbReference>
<sequence length="248" mass="24947">MVGLGVLVLVGAVGIGVVLTRGGAIPTAAQDRPGPVLLVPGYGGNRDSLAGLAERVRAAGRSAVVVALPGDGTGDLRAQAAVLDDAVRAAVDDGAPSVDLVGYSAGGVVVRLWLAEHDTARAARRVVTLGSPLHGTALAGEGGLLVPGACPVACTQLTPGSTLLTEVDRRPIPDALPWLSIWTDDDTTVRPPDSARLTGAVNVALQQLCPGAVVAHSQLPTDPAVTGLVVRALTDAEPVDRTPTGCAR</sequence>
<evidence type="ECO:0000313" key="1">
    <source>
        <dbReference type="EMBL" id="PRY45015.1"/>
    </source>
</evidence>
<gene>
    <name evidence="1" type="ORF">CLV43_102580</name>
</gene>
<dbReference type="PANTHER" id="PTHR37574:SF1">
    <property type="entry name" value="LIPASE B"/>
    <property type="match status" value="1"/>
</dbReference>
<dbReference type="SUPFAM" id="SSF53474">
    <property type="entry name" value="alpha/beta-Hydrolases"/>
    <property type="match status" value="1"/>
</dbReference>
<comment type="caution">
    <text evidence="1">The sequence shown here is derived from an EMBL/GenBank/DDBJ whole genome shotgun (WGS) entry which is preliminary data.</text>
</comment>
<dbReference type="Proteomes" id="UP000239494">
    <property type="component" value="Unassembled WGS sequence"/>
</dbReference>
<keyword evidence="1" id="KW-0378">Hydrolase</keyword>
<organism evidence="1 2">
    <name type="scientific">Umezawaea tangerina</name>
    <dbReference type="NCBI Taxonomy" id="84725"/>
    <lineage>
        <taxon>Bacteria</taxon>
        <taxon>Bacillati</taxon>
        <taxon>Actinomycetota</taxon>
        <taxon>Actinomycetes</taxon>
        <taxon>Pseudonocardiales</taxon>
        <taxon>Pseudonocardiaceae</taxon>
        <taxon>Umezawaea</taxon>
    </lineage>
</organism>
<dbReference type="EMBL" id="PVTF01000002">
    <property type="protein sequence ID" value="PRY45015.1"/>
    <property type="molecule type" value="Genomic_DNA"/>
</dbReference>
<dbReference type="InterPro" id="IPR053228">
    <property type="entry name" value="Stereospecific_Lipase"/>
</dbReference>
<reference evidence="1 2" key="1">
    <citation type="submission" date="2018-03" db="EMBL/GenBank/DDBJ databases">
        <title>Genomic Encyclopedia of Archaeal and Bacterial Type Strains, Phase II (KMG-II): from individual species to whole genera.</title>
        <authorList>
            <person name="Goeker M."/>
        </authorList>
    </citation>
    <scope>NUCLEOTIDE SEQUENCE [LARGE SCALE GENOMIC DNA]</scope>
    <source>
        <strain evidence="1 2">DSM 44720</strain>
    </source>
</reference>
<dbReference type="AlphaFoldDB" id="A0A2T0THC3"/>